<dbReference type="EMBL" id="JASMRN010000014">
    <property type="protein sequence ID" value="MEZ7516498.1"/>
    <property type="molecule type" value="Genomic_DNA"/>
</dbReference>
<dbReference type="SUPFAM" id="SSF63411">
    <property type="entry name" value="LuxS/MPP-like metallohydrolase"/>
    <property type="match status" value="2"/>
</dbReference>
<name>A0ABV4KJ58_9FLAO</name>
<keyword evidence="1" id="KW-0732">Signal</keyword>
<dbReference type="InterPro" id="IPR011249">
    <property type="entry name" value="Metalloenz_LuxS/M16"/>
</dbReference>
<dbReference type="RefSeq" id="WP_371571764.1">
    <property type="nucleotide sequence ID" value="NZ_JASMRN010000014.1"/>
</dbReference>
<feature type="signal peptide" evidence="1">
    <location>
        <begin position="1"/>
        <end position="20"/>
    </location>
</feature>
<organism evidence="3 4">
    <name type="scientific">Flavobacterium frigidarium</name>
    <dbReference type="NCBI Taxonomy" id="99286"/>
    <lineage>
        <taxon>Bacteria</taxon>
        <taxon>Pseudomonadati</taxon>
        <taxon>Bacteroidota</taxon>
        <taxon>Flavobacteriia</taxon>
        <taxon>Flavobacteriales</taxon>
        <taxon>Flavobacteriaceae</taxon>
        <taxon>Flavobacterium</taxon>
    </lineage>
</organism>
<evidence type="ECO:0000256" key="1">
    <source>
        <dbReference type="SAM" id="SignalP"/>
    </source>
</evidence>
<dbReference type="PANTHER" id="PTHR11851:SF224">
    <property type="entry name" value="PROCESSING PROTEASE"/>
    <property type="match status" value="1"/>
</dbReference>
<reference evidence="3 4" key="1">
    <citation type="submission" date="2023-05" db="EMBL/GenBank/DDBJ databases">
        <title>Adaptations of aquatic viruses from atmosphere-close ecosystems of the Central Arctic Ocean.</title>
        <authorList>
            <person name="Rahlff J."/>
            <person name="Holmfeldt K."/>
        </authorList>
    </citation>
    <scope>NUCLEOTIDE SEQUENCE [LARGE SCALE GENOMIC DNA]</scope>
    <source>
        <strain evidence="3 4">Arc14</strain>
    </source>
</reference>
<evidence type="ECO:0000313" key="3">
    <source>
        <dbReference type="EMBL" id="MEZ7516498.1"/>
    </source>
</evidence>
<evidence type="ECO:0000313" key="4">
    <source>
        <dbReference type="Proteomes" id="UP001568894"/>
    </source>
</evidence>
<accession>A0ABV4KJ58</accession>
<proteinExistence type="predicted"/>
<protein>
    <submittedName>
        <fullName evidence="3">Pitrilysin family protein</fullName>
    </submittedName>
</protein>
<dbReference type="Pfam" id="PF05193">
    <property type="entry name" value="Peptidase_M16_C"/>
    <property type="match status" value="1"/>
</dbReference>
<feature type="chain" id="PRO_5046278783" evidence="1">
    <location>
        <begin position="21"/>
        <end position="472"/>
    </location>
</feature>
<dbReference type="Gene3D" id="3.30.830.10">
    <property type="entry name" value="Metalloenzyme, LuxS/M16 peptidase-like"/>
    <property type="match status" value="2"/>
</dbReference>
<feature type="domain" description="Peptidase M16 C-terminal" evidence="2">
    <location>
        <begin position="196"/>
        <end position="374"/>
    </location>
</feature>
<dbReference type="InterPro" id="IPR007863">
    <property type="entry name" value="Peptidase_M16_C"/>
</dbReference>
<sequence>MSQKTLILFILLSITGIMQAQKRPQPRSGKAPTVNINKPQTFTLKNGLKVMVVENHKLPKVTFNLTIDNPPYYEGKIKGVDDLCSSLIGSGNMKITKDNFNEEVDFLGANINFSSHGAYANALSKYSGRILQLMSYGALYPNFTQEEFDKEKAKILEAIRSQEKNVPTIANRVTEALAFGTNHPSGEYITEATVNNITLEDIKANYERYFAPDNAYLVIIGDVKYKNIKPIVEELFGDWKKKNTKFDSYPNPQNVSSTQINFVDTPNASQTEIALVNTINLKMSDKDFFPAVLATYILGGGFNSYLNMNLREENGWTYGANALIGAGKYPSKLKAASSVRTSATDSAVVEMIKEIKRIRTEKVSEILLQEVKAGYIGRFVMQVEKPQSVARYALNIETEDLPLDFYENYIKTIAAVTTDDVLKAAQKYLLVDNMRIIITGKGSEILSGLEQLNIPISYFDHYANPIEKPKYD</sequence>
<dbReference type="Proteomes" id="UP001568894">
    <property type="component" value="Unassembled WGS sequence"/>
</dbReference>
<evidence type="ECO:0000259" key="2">
    <source>
        <dbReference type="Pfam" id="PF05193"/>
    </source>
</evidence>
<dbReference type="PANTHER" id="PTHR11851">
    <property type="entry name" value="METALLOPROTEASE"/>
    <property type="match status" value="1"/>
</dbReference>
<dbReference type="InterPro" id="IPR050361">
    <property type="entry name" value="MPP/UQCRC_Complex"/>
</dbReference>
<gene>
    <name evidence="3" type="ORF">QO192_14540</name>
</gene>
<keyword evidence="4" id="KW-1185">Reference proteome</keyword>
<comment type="caution">
    <text evidence="3">The sequence shown here is derived from an EMBL/GenBank/DDBJ whole genome shotgun (WGS) entry which is preliminary data.</text>
</comment>